<feature type="signal peptide" evidence="4">
    <location>
        <begin position="1"/>
        <end position="22"/>
    </location>
</feature>
<evidence type="ECO:0000256" key="3">
    <source>
        <dbReference type="ARBA" id="ARBA00023157"/>
    </source>
</evidence>
<dbReference type="GO" id="GO:0010098">
    <property type="term" value="P:suspensor development"/>
    <property type="evidence" value="ECO:0007669"/>
    <property type="project" value="InterPro"/>
</dbReference>
<organism evidence="6 7">
    <name type="scientific">Nelumbo nucifera</name>
    <name type="common">Sacred lotus</name>
    <dbReference type="NCBI Taxonomy" id="4432"/>
    <lineage>
        <taxon>Eukaryota</taxon>
        <taxon>Viridiplantae</taxon>
        <taxon>Streptophyta</taxon>
        <taxon>Embryophyta</taxon>
        <taxon>Tracheophyta</taxon>
        <taxon>Spermatophyta</taxon>
        <taxon>Magnoliopsida</taxon>
        <taxon>Proteales</taxon>
        <taxon>Nelumbonaceae</taxon>
        <taxon>Nelumbo</taxon>
    </lineage>
</organism>
<keyword evidence="3" id="KW-1015">Disulfide bond</keyword>
<reference evidence="6 7" key="1">
    <citation type="journal article" date="2020" name="Mol. Biol. Evol.">
        <title>Distinct Expression and Methylation Patterns for Genes with Different Fates following a Single Whole-Genome Duplication in Flowering Plants.</title>
        <authorList>
            <person name="Shi T."/>
            <person name="Rahmani R.S."/>
            <person name="Gugger P.F."/>
            <person name="Wang M."/>
            <person name="Li H."/>
            <person name="Zhang Y."/>
            <person name="Li Z."/>
            <person name="Wang Q."/>
            <person name="Van de Peer Y."/>
            <person name="Marchal K."/>
            <person name="Chen J."/>
        </authorList>
    </citation>
    <scope>NUCLEOTIDE SEQUENCE [LARGE SCALE GENOMIC DNA]</scope>
    <source>
        <tissue evidence="6">Leaf</tissue>
    </source>
</reference>
<evidence type="ECO:0000313" key="7">
    <source>
        <dbReference type="Proteomes" id="UP000607653"/>
    </source>
</evidence>
<accession>A0A822ZDA0</accession>
<proteinExistence type="inferred from homology"/>
<evidence type="ECO:0000256" key="2">
    <source>
        <dbReference type="ARBA" id="ARBA00022729"/>
    </source>
</evidence>
<dbReference type="AlphaFoldDB" id="A0A822ZDA0"/>
<name>A0A822ZDA0_NELNU</name>
<evidence type="ECO:0000256" key="4">
    <source>
        <dbReference type="SAM" id="SignalP"/>
    </source>
</evidence>
<comment type="caution">
    <text evidence="6">The sequence shown here is derived from an EMBL/GenBank/DDBJ whole genome shotgun (WGS) entry which is preliminary data.</text>
</comment>
<sequence length="85" mass="9659">MVLTFSLIVLVSLFALHEFSKTKRIVLDNSKIHVSPCFRAFCNSDISRCWCCITAPRPTKTCWDLRETCLQNCAPLQPPQPHPSP</sequence>
<dbReference type="Pfam" id="PF18209">
    <property type="entry name" value="ESF1"/>
    <property type="match status" value="1"/>
</dbReference>
<feature type="domain" description="Embryo surrounding factor 1 brassicaceae" evidence="5">
    <location>
        <begin position="30"/>
        <end position="73"/>
    </location>
</feature>
<keyword evidence="7" id="KW-1185">Reference proteome</keyword>
<dbReference type="EMBL" id="DUZY01000006">
    <property type="protein sequence ID" value="DAD43102.1"/>
    <property type="molecule type" value="Genomic_DNA"/>
</dbReference>
<evidence type="ECO:0000313" key="6">
    <source>
        <dbReference type="EMBL" id="DAD43102.1"/>
    </source>
</evidence>
<comment type="similarity">
    <text evidence="1">Belongs to the MEG family.</text>
</comment>
<protein>
    <recommendedName>
        <fullName evidence="5">Embryo surrounding factor 1 brassicaceae domain-containing protein</fullName>
    </recommendedName>
</protein>
<evidence type="ECO:0000256" key="1">
    <source>
        <dbReference type="ARBA" id="ARBA00010149"/>
    </source>
</evidence>
<dbReference type="InterPro" id="IPR041608">
    <property type="entry name" value="ESF1_brassicaceae"/>
</dbReference>
<dbReference type="Proteomes" id="UP000607653">
    <property type="component" value="Unassembled WGS sequence"/>
</dbReference>
<gene>
    <name evidence="6" type="ORF">HUJ06_001332</name>
</gene>
<evidence type="ECO:0000259" key="5">
    <source>
        <dbReference type="Pfam" id="PF18209"/>
    </source>
</evidence>
<keyword evidence="2 4" id="KW-0732">Signal</keyword>
<feature type="chain" id="PRO_5032568953" description="Embryo surrounding factor 1 brassicaceae domain-containing protein" evidence="4">
    <location>
        <begin position="23"/>
        <end position="85"/>
    </location>
</feature>